<keyword evidence="2" id="KW-1185">Reference proteome</keyword>
<dbReference type="KEGG" id="nsh:GXM_04732"/>
<reference evidence="1 2" key="1">
    <citation type="submission" date="2019-10" db="EMBL/GenBank/DDBJ databases">
        <title>Genomic and transcriptomic insights into the perfect genentic adaptation of a filamentous nitrogen-fixing cyanobacterium to rice fields.</title>
        <authorList>
            <person name="Chen Z."/>
        </authorList>
    </citation>
    <scope>NUCLEOTIDE SEQUENCE [LARGE SCALE GENOMIC DNA]</scope>
    <source>
        <strain evidence="1">CCNUC1</strain>
    </source>
</reference>
<gene>
    <name evidence="1" type="ORF">GXM_04732</name>
</gene>
<evidence type="ECO:0000313" key="2">
    <source>
        <dbReference type="Proteomes" id="UP000326678"/>
    </source>
</evidence>
<sequence>MGTRRIGDKGKDLFQVLTSCPLVPLPSPAPSFPTPQK</sequence>
<name>A0A5P8W3M5_9NOSO</name>
<evidence type="ECO:0000313" key="1">
    <source>
        <dbReference type="EMBL" id="QFS47242.1"/>
    </source>
</evidence>
<proteinExistence type="predicted"/>
<dbReference type="EMBL" id="CP045226">
    <property type="protein sequence ID" value="QFS47242.1"/>
    <property type="molecule type" value="Genomic_DNA"/>
</dbReference>
<organism evidence="1 2">
    <name type="scientific">Nostoc sphaeroides CCNUC1</name>
    <dbReference type="NCBI Taxonomy" id="2653204"/>
    <lineage>
        <taxon>Bacteria</taxon>
        <taxon>Bacillati</taxon>
        <taxon>Cyanobacteriota</taxon>
        <taxon>Cyanophyceae</taxon>
        <taxon>Nostocales</taxon>
        <taxon>Nostocaceae</taxon>
        <taxon>Nostoc</taxon>
    </lineage>
</organism>
<dbReference type="AlphaFoldDB" id="A0A5P8W3M5"/>
<accession>A0A5P8W3M5</accession>
<protein>
    <submittedName>
        <fullName evidence="1">Uncharacterized protein</fullName>
    </submittedName>
</protein>
<dbReference type="Proteomes" id="UP000326678">
    <property type="component" value="Chromosome Gxm1"/>
</dbReference>